<gene>
    <name evidence="3" type="ORF">G7Y82_01945</name>
</gene>
<evidence type="ECO:0000259" key="2">
    <source>
        <dbReference type="PROSITE" id="PS50011"/>
    </source>
</evidence>
<dbReference type="Gene3D" id="1.10.510.10">
    <property type="entry name" value="Transferase(Phosphotransferase) domain 1"/>
    <property type="match status" value="1"/>
</dbReference>
<feature type="region of interest" description="Disordered" evidence="1">
    <location>
        <begin position="381"/>
        <end position="426"/>
    </location>
</feature>
<dbReference type="SMART" id="SM00220">
    <property type="entry name" value="S_TKc"/>
    <property type="match status" value="1"/>
</dbReference>
<keyword evidence="4" id="KW-1185">Reference proteome</keyword>
<protein>
    <recommendedName>
        <fullName evidence="2">Protein kinase domain-containing protein</fullName>
    </recommendedName>
</protein>
<dbReference type="Pfam" id="PF00069">
    <property type="entry name" value="Pkinase"/>
    <property type="match status" value="1"/>
</dbReference>
<dbReference type="Proteomes" id="UP000653472">
    <property type="component" value="Unassembled WGS sequence"/>
</dbReference>
<dbReference type="InterPro" id="IPR011009">
    <property type="entry name" value="Kinase-like_dom_sf"/>
</dbReference>
<dbReference type="SUPFAM" id="SSF56112">
    <property type="entry name" value="Protein kinase-like (PK-like)"/>
    <property type="match status" value="1"/>
</dbReference>
<feature type="domain" description="Protein kinase" evidence="2">
    <location>
        <begin position="18"/>
        <end position="284"/>
    </location>
</feature>
<dbReference type="InterPro" id="IPR000719">
    <property type="entry name" value="Prot_kinase_dom"/>
</dbReference>
<comment type="caution">
    <text evidence="3">The sequence shown here is derived from an EMBL/GenBank/DDBJ whole genome shotgun (WGS) entry which is preliminary data.</text>
</comment>
<name>A0A969WA00_9GAMM</name>
<dbReference type="RefSeq" id="WP_168146303.1">
    <property type="nucleotide sequence ID" value="NZ_JAAVXB010000001.1"/>
</dbReference>
<evidence type="ECO:0000256" key="1">
    <source>
        <dbReference type="SAM" id="MobiDB-lite"/>
    </source>
</evidence>
<feature type="compositionally biased region" description="Low complexity" evidence="1">
    <location>
        <begin position="326"/>
        <end position="341"/>
    </location>
</feature>
<feature type="region of interest" description="Disordered" evidence="1">
    <location>
        <begin position="326"/>
        <end position="365"/>
    </location>
</feature>
<dbReference type="PROSITE" id="PS50011">
    <property type="entry name" value="PROTEIN_KINASE_DOM"/>
    <property type="match status" value="1"/>
</dbReference>
<accession>A0A969WA00</accession>
<evidence type="ECO:0000313" key="4">
    <source>
        <dbReference type="Proteomes" id="UP000653472"/>
    </source>
</evidence>
<organism evidence="3 4">
    <name type="scientific">Solimonas marina</name>
    <dbReference type="NCBI Taxonomy" id="2714601"/>
    <lineage>
        <taxon>Bacteria</taxon>
        <taxon>Pseudomonadati</taxon>
        <taxon>Pseudomonadota</taxon>
        <taxon>Gammaproteobacteria</taxon>
        <taxon>Nevskiales</taxon>
        <taxon>Nevskiaceae</taxon>
        <taxon>Solimonas</taxon>
    </lineage>
</organism>
<dbReference type="GO" id="GO:0005524">
    <property type="term" value="F:ATP binding"/>
    <property type="evidence" value="ECO:0007669"/>
    <property type="project" value="InterPro"/>
</dbReference>
<feature type="compositionally biased region" description="Pro residues" evidence="1">
    <location>
        <begin position="407"/>
        <end position="423"/>
    </location>
</feature>
<proteinExistence type="predicted"/>
<feature type="compositionally biased region" description="Low complexity" evidence="1">
    <location>
        <begin position="383"/>
        <end position="392"/>
    </location>
</feature>
<evidence type="ECO:0000313" key="3">
    <source>
        <dbReference type="EMBL" id="NKF21060.1"/>
    </source>
</evidence>
<sequence>MDAVSCAPLPAGARVGRWQITDTIGRTPYLCRYLAHDGQSQAILHELLPDSLIVRGEGGVQTRDAEDRNTFRWWLRGYLDRANAFAALPAPGFASVLDAFEAGGTAYVAFEALAGETLAEHVRANGALDWRQYLPAMRPLIEALMQAHARNLVVRDIVPAQLVLRPGGGLALASFGPLRAPVRFRAMTVTSTTQAAYAAPEALSAIGQIGAWTDAYALGASCAYALYGRVPPEAARSGGTPLSFALTDALPPPARSALEGLLLTDAGARTTLPALLAVLPHRVETTAPAAAPSPRARLAFAAIGSVAIAGLAAALWLRPEAPEPEAAAAPTTIASDTAPTAQRSAASPAAGSEHAIPATAPAANDGAQPQLALIFGKDDEAKPAAPAKEPAARPAPAPRPAAVSAPPASPPSPAPARPDPYAPAPAQLSVTVNTPTLNVEEAPAPVPKPVVDPAVERARIAAAHTAELRAEKMACNSRRHISQYIVGGSVTYDDLSKMKNVDRLNGGQLALRHVPTDDGRSVSLFVDIHGCVISIRSD</sequence>
<dbReference type="EMBL" id="JAAVXB010000001">
    <property type="protein sequence ID" value="NKF21060.1"/>
    <property type="molecule type" value="Genomic_DNA"/>
</dbReference>
<dbReference type="GO" id="GO:0004672">
    <property type="term" value="F:protein kinase activity"/>
    <property type="evidence" value="ECO:0007669"/>
    <property type="project" value="InterPro"/>
</dbReference>
<reference evidence="3" key="1">
    <citation type="submission" date="2020-03" db="EMBL/GenBank/DDBJ databases">
        <title>Solimonas marina sp. nov., isolated from deep seawater of the Pacific Ocean.</title>
        <authorList>
            <person name="Liu X."/>
            <person name="Lai Q."/>
            <person name="Sun F."/>
            <person name="Gai Y."/>
            <person name="Li G."/>
            <person name="Shao Z."/>
        </authorList>
    </citation>
    <scope>NUCLEOTIDE SEQUENCE</scope>
    <source>
        <strain evidence="3">C16B3</strain>
    </source>
</reference>
<dbReference type="AlphaFoldDB" id="A0A969WA00"/>